<evidence type="ECO:0000313" key="2">
    <source>
        <dbReference type="Proteomes" id="UP001319883"/>
    </source>
</evidence>
<proteinExistence type="predicted"/>
<keyword evidence="2" id="KW-1185">Reference proteome</keyword>
<dbReference type="Proteomes" id="UP001319883">
    <property type="component" value="Unassembled WGS sequence"/>
</dbReference>
<evidence type="ECO:0000313" key="1">
    <source>
        <dbReference type="EMBL" id="MBZ9567763.1"/>
    </source>
</evidence>
<gene>
    <name evidence="1" type="ORF">KGQ91_08730</name>
</gene>
<accession>A0ABS7WYQ6</accession>
<dbReference type="RefSeq" id="WP_163647679.1">
    <property type="nucleotide sequence ID" value="NZ_JAGXFC010000001.1"/>
</dbReference>
<dbReference type="EMBL" id="JAGXFD010000001">
    <property type="protein sequence ID" value="MBZ9567763.1"/>
    <property type="molecule type" value="Genomic_DNA"/>
</dbReference>
<sequence length="229" mass="26120">MPYHEAQEHVPGRLHRLFDDPYQAFGNDIPDRWSHLPRALQALLAPALETDSLRLRVVHGWENGDFDPRHLQHSDHALTCLDDMRQVLAAYTSARAEGRPSPCDSASLLAEPLEDAIRRAEAAGQPIDDATRHSPARWPAFTQGLYLYTLFKVYNRLTYGEDDDYRSTYCLTPQGEREIHEFHLEEGEFAVILPRDADPDVATLLVLHESQLEPMIQLLERCGIATTRR</sequence>
<organism evidence="1 2">
    <name type="scientific">Modicisalibacter tunisiensis</name>
    <dbReference type="NCBI Taxonomy" id="390637"/>
    <lineage>
        <taxon>Bacteria</taxon>
        <taxon>Pseudomonadati</taxon>
        <taxon>Pseudomonadota</taxon>
        <taxon>Gammaproteobacteria</taxon>
        <taxon>Oceanospirillales</taxon>
        <taxon>Halomonadaceae</taxon>
        <taxon>Modicisalibacter</taxon>
    </lineage>
</organism>
<name>A0ABS7WYQ6_9GAMM</name>
<comment type="caution">
    <text evidence="1">The sequence shown here is derived from an EMBL/GenBank/DDBJ whole genome shotgun (WGS) entry which is preliminary data.</text>
</comment>
<reference evidence="1 2" key="1">
    <citation type="submission" date="2021-05" db="EMBL/GenBank/DDBJ databases">
        <title>Petroleum and Energy Research Collection (APPE): ex situ preservation of microbial diversity associated with the oil industry and exploitation of its biotechnological potential.</title>
        <authorList>
            <person name="Paixao C.T.M."/>
            <person name="Gomes M.B."/>
            <person name="Oliveira V.M."/>
        </authorList>
    </citation>
    <scope>NUCLEOTIDE SEQUENCE [LARGE SCALE GENOMIC DNA]</scope>
    <source>
        <strain evidence="1 2">LIT2</strain>
    </source>
</reference>
<protein>
    <submittedName>
        <fullName evidence="1">Uncharacterized protein</fullName>
    </submittedName>
</protein>